<evidence type="ECO:0000313" key="2">
    <source>
        <dbReference type="EMBL" id="KGQ01634.1"/>
    </source>
</evidence>
<feature type="transmembrane region" description="Helical" evidence="1">
    <location>
        <begin position="42"/>
        <end position="60"/>
    </location>
</feature>
<name>A0A0A2VLA2_PARBA</name>
<dbReference type="RefSeq" id="XP_015703143.1">
    <property type="nucleotide sequence ID" value="XM_015847234.1"/>
</dbReference>
<dbReference type="HOGENOM" id="CLU_1835760_0_0_1"/>
<keyword evidence="1" id="KW-0472">Membrane</keyword>
<keyword evidence="3" id="KW-1185">Reference proteome</keyword>
<dbReference type="AlphaFoldDB" id="A0A0A2VLA2"/>
<dbReference type="GeneID" id="26970552"/>
<evidence type="ECO:0000256" key="1">
    <source>
        <dbReference type="SAM" id="Phobius"/>
    </source>
</evidence>
<keyword evidence="1" id="KW-0812">Transmembrane</keyword>
<dbReference type="OrthoDB" id="4509295at2759"/>
<dbReference type="EMBL" id="KN293998">
    <property type="protein sequence ID" value="KGQ01634.1"/>
    <property type="molecule type" value="Genomic_DNA"/>
</dbReference>
<gene>
    <name evidence="2" type="ORF">PAAG_11617</name>
</gene>
<sequence length="140" mass="16363">MAHNDKRAIHIDSDKDETIERTLKMMEHPSTTVFTAGIKEHWAVLTVELIAIYYALFLAWQSHFGATSLQATRVEPLHHRTYIIISDSRSALKEHQEFIKTVWMTNSLQHSRYNKTDERNTASQHLNATGVGQLWWYLRK</sequence>
<keyword evidence="1" id="KW-1133">Transmembrane helix</keyword>
<dbReference type="OMA" id="HRTYIII"/>
<protein>
    <submittedName>
        <fullName evidence="2">Uncharacterized protein</fullName>
    </submittedName>
</protein>
<dbReference type="STRING" id="502779.A0A0A2VLA2"/>
<proteinExistence type="predicted"/>
<reference evidence="2 3" key="1">
    <citation type="journal article" date="2011" name="PLoS Genet.">
        <title>Comparative genomic analysis of human fungal pathogens causing paracoccidioidomycosis.</title>
        <authorList>
            <person name="Desjardins C.A."/>
            <person name="Champion M.D."/>
            <person name="Holder J.W."/>
            <person name="Muszewska A."/>
            <person name="Goldberg J."/>
            <person name="Bailao A.M."/>
            <person name="Brigido M.M."/>
            <person name="Ferreira M.E."/>
            <person name="Garcia A.M."/>
            <person name="Grynberg M."/>
            <person name="Gujja S."/>
            <person name="Heiman D.I."/>
            <person name="Henn M.R."/>
            <person name="Kodira C.D."/>
            <person name="Leon-Narvaez H."/>
            <person name="Longo L.V."/>
            <person name="Ma L.J."/>
            <person name="Malavazi I."/>
            <person name="Matsuo A.L."/>
            <person name="Morais F.V."/>
            <person name="Pereira M."/>
            <person name="Rodriguez-Brito S."/>
            <person name="Sakthikumar S."/>
            <person name="Salem-Izacc S.M."/>
            <person name="Sykes S.M."/>
            <person name="Teixeira M.M."/>
            <person name="Vallejo M.C."/>
            <person name="Walter M.E."/>
            <person name="Yandava C."/>
            <person name="Young S."/>
            <person name="Zeng Q."/>
            <person name="Zucker J."/>
            <person name="Felipe M.S."/>
            <person name="Goldman G.H."/>
            <person name="Haas B.J."/>
            <person name="McEwen J.G."/>
            <person name="Nino-Vega G."/>
            <person name="Puccia R."/>
            <person name="San-Blas G."/>
            <person name="Soares C.M."/>
            <person name="Birren B.W."/>
            <person name="Cuomo C.A."/>
        </authorList>
    </citation>
    <scope>NUCLEOTIDE SEQUENCE [LARGE SCALE GENOMIC DNA]</scope>
    <source>
        <strain evidence="3">ATCC MYA-826 / Pb01</strain>
    </source>
</reference>
<dbReference type="Proteomes" id="UP000002059">
    <property type="component" value="Partially assembled WGS sequence"/>
</dbReference>
<accession>A0A0A2VLA2</accession>
<evidence type="ECO:0000313" key="3">
    <source>
        <dbReference type="Proteomes" id="UP000002059"/>
    </source>
</evidence>
<organism evidence="2 3">
    <name type="scientific">Paracoccidioides lutzii (strain ATCC MYA-826 / Pb01)</name>
    <name type="common">Paracoccidioides brasiliensis</name>
    <dbReference type="NCBI Taxonomy" id="502779"/>
    <lineage>
        <taxon>Eukaryota</taxon>
        <taxon>Fungi</taxon>
        <taxon>Dikarya</taxon>
        <taxon>Ascomycota</taxon>
        <taxon>Pezizomycotina</taxon>
        <taxon>Eurotiomycetes</taxon>
        <taxon>Eurotiomycetidae</taxon>
        <taxon>Onygenales</taxon>
        <taxon>Ajellomycetaceae</taxon>
        <taxon>Paracoccidioides</taxon>
    </lineage>
</organism>
<dbReference type="VEuPathDB" id="FungiDB:PAAG_11617"/>
<dbReference type="KEGG" id="pbl:PAAG_11617"/>